<protein>
    <submittedName>
        <fullName evidence="2">Uncharacterized protein</fullName>
    </submittedName>
</protein>
<reference evidence="2" key="1">
    <citation type="journal article" date="2022" name="bioRxiv">
        <title>Sequencing and chromosome-scale assembly of the giantPleurodeles waltlgenome.</title>
        <authorList>
            <person name="Brown T."/>
            <person name="Elewa A."/>
            <person name="Iarovenko S."/>
            <person name="Subramanian E."/>
            <person name="Araus A.J."/>
            <person name="Petzold A."/>
            <person name="Susuki M."/>
            <person name="Suzuki K.-i.T."/>
            <person name="Hayashi T."/>
            <person name="Toyoda A."/>
            <person name="Oliveira C."/>
            <person name="Osipova E."/>
            <person name="Leigh N.D."/>
            <person name="Simon A."/>
            <person name="Yun M.H."/>
        </authorList>
    </citation>
    <scope>NUCLEOTIDE SEQUENCE</scope>
    <source>
        <strain evidence="2">20211129_DDA</strain>
        <tissue evidence="2">Liver</tissue>
    </source>
</reference>
<accession>A0AAV7N154</accession>
<gene>
    <name evidence="2" type="ORF">NDU88_007086</name>
</gene>
<dbReference type="EMBL" id="JANPWB010000013">
    <property type="protein sequence ID" value="KAJ1109726.1"/>
    <property type="molecule type" value="Genomic_DNA"/>
</dbReference>
<evidence type="ECO:0000313" key="3">
    <source>
        <dbReference type="Proteomes" id="UP001066276"/>
    </source>
</evidence>
<name>A0AAV7N154_PLEWA</name>
<organism evidence="2 3">
    <name type="scientific">Pleurodeles waltl</name>
    <name type="common">Iberian ribbed newt</name>
    <dbReference type="NCBI Taxonomy" id="8319"/>
    <lineage>
        <taxon>Eukaryota</taxon>
        <taxon>Metazoa</taxon>
        <taxon>Chordata</taxon>
        <taxon>Craniata</taxon>
        <taxon>Vertebrata</taxon>
        <taxon>Euteleostomi</taxon>
        <taxon>Amphibia</taxon>
        <taxon>Batrachia</taxon>
        <taxon>Caudata</taxon>
        <taxon>Salamandroidea</taxon>
        <taxon>Salamandridae</taxon>
        <taxon>Pleurodelinae</taxon>
        <taxon>Pleurodeles</taxon>
    </lineage>
</organism>
<comment type="caution">
    <text evidence="2">The sequence shown here is derived from an EMBL/GenBank/DDBJ whole genome shotgun (WGS) entry which is preliminary data.</text>
</comment>
<dbReference type="Proteomes" id="UP001066276">
    <property type="component" value="Chromosome 9"/>
</dbReference>
<dbReference type="AlphaFoldDB" id="A0AAV7N154"/>
<keyword evidence="3" id="KW-1185">Reference proteome</keyword>
<evidence type="ECO:0000256" key="1">
    <source>
        <dbReference type="SAM" id="MobiDB-lite"/>
    </source>
</evidence>
<feature type="region of interest" description="Disordered" evidence="1">
    <location>
        <begin position="60"/>
        <end position="104"/>
    </location>
</feature>
<sequence length="137" mass="15303">MCRDTGKRKGRLPYWRSLLRVVNGHQCLRVSRDVSQMLRDPPGRGQLAVPAYSVSMWGHSRPSRVNHEGRSHPWGRPPGRWGYGTSTRKSDGETCSARGPPTGQEALRIRRRGTATIKAEYSPRSTQVVLGPFGAPR</sequence>
<proteinExistence type="predicted"/>
<evidence type="ECO:0000313" key="2">
    <source>
        <dbReference type="EMBL" id="KAJ1109726.1"/>
    </source>
</evidence>